<accession>A0ABU1MVN7</accession>
<dbReference type="Proteomes" id="UP001262754">
    <property type="component" value="Unassembled WGS sequence"/>
</dbReference>
<organism evidence="1 2">
    <name type="scientific">Caulobacter rhizosphaerae</name>
    <dbReference type="NCBI Taxonomy" id="2010972"/>
    <lineage>
        <taxon>Bacteria</taxon>
        <taxon>Pseudomonadati</taxon>
        <taxon>Pseudomonadota</taxon>
        <taxon>Alphaproteobacteria</taxon>
        <taxon>Caulobacterales</taxon>
        <taxon>Caulobacteraceae</taxon>
        <taxon>Caulobacter</taxon>
    </lineage>
</organism>
<evidence type="ECO:0000313" key="2">
    <source>
        <dbReference type="Proteomes" id="UP001262754"/>
    </source>
</evidence>
<dbReference type="RefSeq" id="WP_310029694.1">
    <property type="nucleotide sequence ID" value="NZ_JAVDRL010000003.1"/>
</dbReference>
<comment type="caution">
    <text evidence="1">The sequence shown here is derived from an EMBL/GenBank/DDBJ whole genome shotgun (WGS) entry which is preliminary data.</text>
</comment>
<keyword evidence="2" id="KW-1185">Reference proteome</keyword>
<dbReference type="EMBL" id="JAVDRL010000003">
    <property type="protein sequence ID" value="MDR6530253.1"/>
    <property type="molecule type" value="Genomic_DNA"/>
</dbReference>
<reference evidence="1 2" key="1">
    <citation type="submission" date="2023-07" db="EMBL/GenBank/DDBJ databases">
        <title>Sorghum-associated microbial communities from plants grown in Nebraska, USA.</title>
        <authorList>
            <person name="Schachtman D."/>
        </authorList>
    </citation>
    <scope>NUCLEOTIDE SEQUENCE [LARGE SCALE GENOMIC DNA]</scope>
    <source>
        <strain evidence="1 2">DS2154</strain>
    </source>
</reference>
<name>A0ABU1MVN7_9CAUL</name>
<proteinExistence type="predicted"/>
<evidence type="ECO:0000313" key="1">
    <source>
        <dbReference type="EMBL" id="MDR6530253.1"/>
    </source>
</evidence>
<gene>
    <name evidence="1" type="ORF">J2800_000989</name>
</gene>
<sequence length="70" mass="7907">MNDDSKTSSIRELDRINLRLSPKTFDAIDAARGSRPGSVSRNTWITEAVQEKLDRERSAASLFEGRRRNG</sequence>
<evidence type="ECO:0008006" key="3">
    <source>
        <dbReference type="Google" id="ProtNLM"/>
    </source>
</evidence>
<protein>
    <recommendedName>
        <fullName evidence="3">Arc-like DNA binding dprotein</fullName>
    </recommendedName>
</protein>